<keyword evidence="2" id="KW-1185">Reference proteome</keyword>
<name>A0ABV1E5Y4_9FIRM</name>
<evidence type="ECO:0000313" key="2">
    <source>
        <dbReference type="Proteomes" id="UP001464378"/>
    </source>
</evidence>
<gene>
    <name evidence="1" type="ORF">WMO64_04470</name>
</gene>
<evidence type="ECO:0008006" key="3">
    <source>
        <dbReference type="Google" id="ProtNLM"/>
    </source>
</evidence>
<dbReference type="EMBL" id="JBBMFK010000005">
    <property type="protein sequence ID" value="MEQ2442716.1"/>
    <property type="molecule type" value="Genomic_DNA"/>
</dbReference>
<dbReference type="Proteomes" id="UP001464378">
    <property type="component" value="Unassembled WGS sequence"/>
</dbReference>
<proteinExistence type="predicted"/>
<reference evidence="1 2" key="1">
    <citation type="submission" date="2024-03" db="EMBL/GenBank/DDBJ databases">
        <title>Human intestinal bacterial collection.</title>
        <authorList>
            <person name="Pauvert C."/>
            <person name="Hitch T.C.A."/>
            <person name="Clavel T."/>
        </authorList>
    </citation>
    <scope>NUCLEOTIDE SEQUENCE [LARGE SCALE GENOMIC DNA]</scope>
    <source>
        <strain evidence="1 2">CLA-AP-H29</strain>
    </source>
</reference>
<organism evidence="1 2">
    <name type="scientific">Pseudoflavonifractor intestinihominis</name>
    <dbReference type="NCBI Taxonomy" id="3133171"/>
    <lineage>
        <taxon>Bacteria</taxon>
        <taxon>Bacillati</taxon>
        <taxon>Bacillota</taxon>
        <taxon>Clostridia</taxon>
        <taxon>Eubacteriales</taxon>
        <taxon>Oscillospiraceae</taxon>
        <taxon>Pseudoflavonifractor</taxon>
    </lineage>
</organism>
<dbReference type="RefSeq" id="WP_349231148.1">
    <property type="nucleotide sequence ID" value="NZ_JBBMFK010000005.1"/>
</dbReference>
<accession>A0ABV1E5Y4</accession>
<sequence>MYGNFSSSAAQTFYTPRYGSITFDQFNGKGITQSANGQYAVIQTAGLYLISFGALSNTDLPHYITIGITPGGYLSWARTPLANGVLVSRTIAVPLLPTFLVGIHVDSADNNTPVSLPATPAYSNAFLTLTLAGPFPLP</sequence>
<evidence type="ECO:0000313" key="1">
    <source>
        <dbReference type="EMBL" id="MEQ2442716.1"/>
    </source>
</evidence>
<protein>
    <recommendedName>
        <fullName evidence="3">BclA C-terminal domain-containing protein</fullName>
    </recommendedName>
</protein>
<comment type="caution">
    <text evidence="1">The sequence shown here is derived from an EMBL/GenBank/DDBJ whole genome shotgun (WGS) entry which is preliminary data.</text>
</comment>